<dbReference type="Pfam" id="PF13977">
    <property type="entry name" value="TetR_C_6"/>
    <property type="match status" value="1"/>
</dbReference>
<dbReference type="SUPFAM" id="SSF48498">
    <property type="entry name" value="Tetracyclin repressor-like, C-terminal domain"/>
    <property type="match status" value="1"/>
</dbReference>
<dbReference type="InterPro" id="IPR001647">
    <property type="entry name" value="HTH_TetR"/>
</dbReference>
<feature type="compositionally biased region" description="Polar residues" evidence="6">
    <location>
        <begin position="1"/>
        <end position="11"/>
    </location>
</feature>
<evidence type="ECO:0000256" key="5">
    <source>
        <dbReference type="PROSITE-ProRule" id="PRU00335"/>
    </source>
</evidence>
<name>A0A1Y5P885_9MICO</name>
<keyword evidence="1" id="KW-0678">Repressor</keyword>
<evidence type="ECO:0000256" key="2">
    <source>
        <dbReference type="ARBA" id="ARBA00023015"/>
    </source>
</evidence>
<evidence type="ECO:0000256" key="3">
    <source>
        <dbReference type="ARBA" id="ARBA00023125"/>
    </source>
</evidence>
<dbReference type="EMBL" id="FLQR01000006">
    <property type="protein sequence ID" value="SBS72291.1"/>
    <property type="molecule type" value="Genomic_DNA"/>
</dbReference>
<feature type="region of interest" description="Disordered" evidence="6">
    <location>
        <begin position="1"/>
        <end position="22"/>
    </location>
</feature>
<dbReference type="PANTHER" id="PTHR47506:SF6">
    <property type="entry name" value="HTH-TYPE TRANSCRIPTIONAL REPRESSOR NEMR"/>
    <property type="match status" value="1"/>
</dbReference>
<dbReference type="AlphaFoldDB" id="A0A1Y5P885"/>
<evidence type="ECO:0000313" key="8">
    <source>
        <dbReference type="EMBL" id="SBS72291.1"/>
    </source>
</evidence>
<dbReference type="Pfam" id="PF00440">
    <property type="entry name" value="TetR_N"/>
    <property type="match status" value="1"/>
</dbReference>
<dbReference type="InterPro" id="IPR036271">
    <property type="entry name" value="Tet_transcr_reg_TetR-rel_C_sf"/>
</dbReference>
<dbReference type="PRINTS" id="PR00455">
    <property type="entry name" value="HTHTETR"/>
</dbReference>
<organism evidence="8">
    <name type="scientific">uncultured Microbacterium sp</name>
    <dbReference type="NCBI Taxonomy" id="191216"/>
    <lineage>
        <taxon>Bacteria</taxon>
        <taxon>Bacillati</taxon>
        <taxon>Actinomycetota</taxon>
        <taxon>Actinomycetes</taxon>
        <taxon>Micrococcales</taxon>
        <taxon>Microbacteriaceae</taxon>
        <taxon>Microbacterium</taxon>
        <taxon>environmental samples</taxon>
    </lineage>
</organism>
<dbReference type="InterPro" id="IPR039538">
    <property type="entry name" value="BetI_C"/>
</dbReference>
<dbReference type="InterPro" id="IPR009057">
    <property type="entry name" value="Homeodomain-like_sf"/>
</dbReference>
<evidence type="ECO:0000256" key="4">
    <source>
        <dbReference type="ARBA" id="ARBA00023163"/>
    </source>
</evidence>
<proteinExistence type="predicted"/>
<dbReference type="SUPFAM" id="SSF46689">
    <property type="entry name" value="Homeodomain-like"/>
    <property type="match status" value="1"/>
</dbReference>
<dbReference type="Gene3D" id="1.10.357.10">
    <property type="entry name" value="Tetracycline Repressor, domain 2"/>
    <property type="match status" value="1"/>
</dbReference>
<protein>
    <submittedName>
        <fullName evidence="8">Transcriptional regulator</fullName>
    </submittedName>
</protein>
<feature type="DNA-binding region" description="H-T-H motif" evidence="5">
    <location>
        <begin position="47"/>
        <end position="66"/>
    </location>
</feature>
<dbReference type="GO" id="GO:0003677">
    <property type="term" value="F:DNA binding"/>
    <property type="evidence" value="ECO:0007669"/>
    <property type="project" value="UniProtKB-UniRule"/>
</dbReference>
<evidence type="ECO:0000256" key="1">
    <source>
        <dbReference type="ARBA" id="ARBA00022491"/>
    </source>
</evidence>
<gene>
    <name evidence="8" type="ORF">MIPYR_20520</name>
</gene>
<dbReference type="PROSITE" id="PS50977">
    <property type="entry name" value="HTH_TETR_2"/>
    <property type="match status" value="1"/>
</dbReference>
<dbReference type="PANTHER" id="PTHR47506">
    <property type="entry name" value="TRANSCRIPTIONAL REGULATORY PROTEIN"/>
    <property type="match status" value="1"/>
</dbReference>
<feature type="domain" description="HTH tetR-type" evidence="7">
    <location>
        <begin position="24"/>
        <end position="84"/>
    </location>
</feature>
<keyword evidence="4" id="KW-0804">Transcription</keyword>
<keyword evidence="3 5" id="KW-0238">DNA-binding</keyword>
<evidence type="ECO:0000256" key="6">
    <source>
        <dbReference type="SAM" id="MobiDB-lite"/>
    </source>
</evidence>
<accession>A0A1Y5P885</accession>
<sequence length="234" mass="25964">MVSTMTDTSTRPQRRRRGEYAKTEATRQAILDAALEVFAQSGYRAGSLREIATKVGMSEAGLLHHFRNKVALLEAVLERRDDRARETVPIESEDGAAVLRGLVQLAAHNASLPGVVELYCTLSAEATSPDHPAHDYFIRRYEYTRGNIARAFGHLAVEGRLKAGMTPERAAVTIIAMMDGLQVQWLYDRDVVDMAEELRNLFTPFVDIDWDPAPMPTVELDAEPDAALDAEPAR</sequence>
<keyword evidence="2" id="KW-0805">Transcription regulation</keyword>
<reference evidence="8" key="1">
    <citation type="submission" date="2016-03" db="EMBL/GenBank/DDBJ databases">
        <authorList>
            <person name="Ploux O."/>
        </authorList>
    </citation>
    <scope>NUCLEOTIDE SEQUENCE</scope>
    <source>
        <strain evidence="8">UC1</strain>
    </source>
</reference>
<evidence type="ECO:0000259" key="7">
    <source>
        <dbReference type="PROSITE" id="PS50977"/>
    </source>
</evidence>